<keyword evidence="3" id="KW-0560">Oxidoreductase</keyword>
<name>A0A7K8WM02_9FURN</name>
<dbReference type="SUPFAM" id="SSF51735">
    <property type="entry name" value="NAD(P)-binding Rossmann-fold domains"/>
    <property type="match status" value="1"/>
</dbReference>
<dbReference type="EMBL" id="VWZF01005089">
    <property type="protein sequence ID" value="NXF79891.1"/>
    <property type="molecule type" value="Genomic_DNA"/>
</dbReference>
<dbReference type="InterPro" id="IPR022383">
    <property type="entry name" value="Lactate/malate_DH_C"/>
</dbReference>
<accession>A0A7K8WM02</accession>
<evidence type="ECO:0000313" key="8">
    <source>
        <dbReference type="Proteomes" id="UP000588334"/>
    </source>
</evidence>
<keyword evidence="4" id="KW-0520">NAD</keyword>
<reference evidence="7 8" key="1">
    <citation type="submission" date="2019-09" db="EMBL/GenBank/DDBJ databases">
        <title>Bird 10,000 Genomes (B10K) Project - Family phase.</title>
        <authorList>
            <person name="Zhang G."/>
        </authorList>
    </citation>
    <scope>NUCLEOTIDE SEQUENCE [LARGE SCALE GENOMIC DNA]</scope>
    <source>
        <strain evidence="7">B10K-DU-001-03</strain>
        <tissue evidence="7">Muscle</tissue>
    </source>
</reference>
<feature type="non-terminal residue" evidence="7">
    <location>
        <position position="468"/>
    </location>
</feature>
<proteinExistence type="inferred from homology"/>
<dbReference type="PANTHER" id="PTHR23382">
    <property type="entry name" value="MALATE DEHYDROGENASE"/>
    <property type="match status" value="1"/>
</dbReference>
<evidence type="ECO:0000256" key="4">
    <source>
        <dbReference type="ARBA" id="ARBA00023027"/>
    </source>
</evidence>
<keyword evidence="2" id="KW-0816">Tricarboxylic acid cycle</keyword>
<feature type="non-terminal residue" evidence="7">
    <location>
        <position position="1"/>
    </location>
</feature>
<comment type="similarity">
    <text evidence="1">Belongs to the LDH/MDH superfamily. MDH type 2 family.</text>
</comment>
<evidence type="ECO:0000256" key="2">
    <source>
        <dbReference type="ARBA" id="ARBA00022532"/>
    </source>
</evidence>
<evidence type="ECO:0000256" key="5">
    <source>
        <dbReference type="ARBA" id="ARBA00039310"/>
    </source>
</evidence>
<dbReference type="Gene3D" id="3.40.50.720">
    <property type="entry name" value="NAD(P)-binding Rossmann-like Domain"/>
    <property type="match status" value="1"/>
</dbReference>
<dbReference type="GO" id="GO:0006108">
    <property type="term" value="P:malate metabolic process"/>
    <property type="evidence" value="ECO:0007669"/>
    <property type="project" value="InterPro"/>
</dbReference>
<dbReference type="Gene3D" id="3.90.110.10">
    <property type="entry name" value="Lactate dehydrogenase/glycoside hydrolase, family 4, C-terminal"/>
    <property type="match status" value="1"/>
</dbReference>
<dbReference type="AlphaFoldDB" id="A0A7K8WM02"/>
<keyword evidence="8" id="KW-1185">Reference proteome</keyword>
<comment type="caution">
    <text evidence="7">The sequence shown here is derived from an EMBL/GenBank/DDBJ whole genome shotgun (WGS) entry which is preliminary data.</text>
</comment>
<feature type="domain" description="Lactate/malate dehydrogenase C-terminal" evidence="6">
    <location>
        <begin position="291"/>
        <end position="455"/>
    </location>
</feature>
<dbReference type="OrthoDB" id="1510206at2759"/>
<dbReference type="Pfam" id="PF02866">
    <property type="entry name" value="Ldh_1_C"/>
    <property type="match status" value="1"/>
</dbReference>
<evidence type="ECO:0000313" key="7">
    <source>
        <dbReference type="EMBL" id="NXF79891.1"/>
    </source>
</evidence>
<dbReference type="SUPFAM" id="SSF56327">
    <property type="entry name" value="LDH C-terminal domain-like"/>
    <property type="match status" value="1"/>
</dbReference>
<dbReference type="FunFam" id="3.40.50.720:FF:000144">
    <property type="entry name" value="Malate dehydrogenase [NADP]"/>
    <property type="match status" value="1"/>
</dbReference>
<dbReference type="FunFam" id="3.90.110.10:FF:000006">
    <property type="entry name" value="putative malate dehydrogenase 1B"/>
    <property type="match status" value="1"/>
</dbReference>
<dbReference type="InterPro" id="IPR015955">
    <property type="entry name" value="Lactate_DH/Glyco_Ohase_4_C"/>
</dbReference>
<sequence length="468" mass="52595">AVAVFTGKANCPYYAKAEHLADYLQANLPNFRVHKITQHPDKWEQWLHDICETNGWEHRQSPIVWRELLDRGGKGQLLGGLNEFLEYAQQYYGITSMMLSEEMLGVAQENLQTHLETVKEDEEIKSLIKPVQIWITSASGPVCYQLIPLLANGEVFGMTTEISIHLLDSDQFKEVLCSIVMEAEDMAFPLLRSISQHTEIDEAFIEADIIIVLDDVSLNLEVQSLENYIREVSEICQVYAPLIEKNAKSEVRVISSGKTFANLKATMIMTYGPSIKPENIIAVATSWESAAKAMLARKLNMSTAGVKDVIVWGNISGSNYIDLSHGKLHGYDSAIWGPANFQRPLLNMIYDREWIHSEFLSAQSSLSSRVGRCTGMLPAHAVATVLQYWYHASPPEEIVSVGVLSEGQFCIPTGIIFSMPVRFQNGNWEVIKELEIDGTTQEVLGRLAHELIQEKLVALKEIEEIHPY</sequence>
<dbReference type="Proteomes" id="UP000588334">
    <property type="component" value="Unassembled WGS sequence"/>
</dbReference>
<dbReference type="InterPro" id="IPR010945">
    <property type="entry name" value="Malate_DH_type2"/>
</dbReference>
<dbReference type="GO" id="GO:0016615">
    <property type="term" value="F:malate dehydrogenase activity"/>
    <property type="evidence" value="ECO:0007669"/>
    <property type="project" value="InterPro"/>
</dbReference>
<evidence type="ECO:0000256" key="1">
    <source>
        <dbReference type="ARBA" id="ARBA00009613"/>
    </source>
</evidence>
<organism evidence="7 8">
    <name type="scientific">Sclerurus mexicanus</name>
    <name type="common">tawny-throated leaftosser</name>
    <dbReference type="NCBI Taxonomy" id="265632"/>
    <lineage>
        <taxon>Eukaryota</taxon>
        <taxon>Metazoa</taxon>
        <taxon>Chordata</taxon>
        <taxon>Craniata</taxon>
        <taxon>Vertebrata</taxon>
        <taxon>Euteleostomi</taxon>
        <taxon>Archelosauria</taxon>
        <taxon>Archosauria</taxon>
        <taxon>Dinosauria</taxon>
        <taxon>Saurischia</taxon>
        <taxon>Theropoda</taxon>
        <taxon>Coelurosauria</taxon>
        <taxon>Aves</taxon>
        <taxon>Neognathae</taxon>
        <taxon>Neoaves</taxon>
        <taxon>Telluraves</taxon>
        <taxon>Australaves</taxon>
        <taxon>Passeriformes</taxon>
        <taxon>Furnariidae</taxon>
        <taxon>Sclerurus</taxon>
    </lineage>
</organism>
<evidence type="ECO:0000256" key="3">
    <source>
        <dbReference type="ARBA" id="ARBA00023002"/>
    </source>
</evidence>
<evidence type="ECO:0000259" key="6">
    <source>
        <dbReference type="Pfam" id="PF02866"/>
    </source>
</evidence>
<protein>
    <recommendedName>
        <fullName evidence="5">Putative malate dehydrogenase 1B</fullName>
    </recommendedName>
</protein>
<dbReference type="InterPro" id="IPR036291">
    <property type="entry name" value="NAD(P)-bd_dom_sf"/>
</dbReference>
<dbReference type="GO" id="GO:0006099">
    <property type="term" value="P:tricarboxylic acid cycle"/>
    <property type="evidence" value="ECO:0007669"/>
    <property type="project" value="UniProtKB-KW"/>
</dbReference>
<dbReference type="GO" id="GO:0016616">
    <property type="term" value="F:oxidoreductase activity, acting on the CH-OH group of donors, NAD or NADP as acceptor"/>
    <property type="evidence" value="ECO:0007669"/>
    <property type="project" value="InterPro"/>
</dbReference>
<gene>
    <name evidence="7" type="primary">Cmdh</name>
    <name evidence="7" type="ORF">SCLMEX_R08120</name>
</gene>